<gene>
    <name evidence="2" type="ORF">M440DRAFT_1026222</name>
</gene>
<reference evidence="2 3" key="1">
    <citation type="submission" date="2016-07" db="EMBL/GenBank/DDBJ databases">
        <title>Multiple horizontal gene transfer events from other fungi enriched the ability of initially mycotrophic Trichoderma (Ascomycota) to feed on dead plant biomass.</title>
        <authorList>
            <consortium name="DOE Joint Genome Institute"/>
            <person name="Aerts A."/>
            <person name="Atanasova L."/>
            <person name="Chenthamara K."/>
            <person name="Zhang J."/>
            <person name="Grujic M."/>
            <person name="Henrissat B."/>
            <person name="Kuo A."/>
            <person name="Salamov A."/>
            <person name="Lipzen A."/>
            <person name="Labutti K."/>
            <person name="Barry K."/>
            <person name="Miao Y."/>
            <person name="Rahimi M.J."/>
            <person name="Shen Q."/>
            <person name="Grigoriev I.V."/>
            <person name="Kubicek C.P."/>
            <person name="Druzhinina I.S."/>
        </authorList>
    </citation>
    <scope>NUCLEOTIDE SEQUENCE [LARGE SCALE GENOMIC DNA]</scope>
    <source>
        <strain evidence="2 3">ATCC 18648</strain>
    </source>
</reference>
<dbReference type="Proteomes" id="UP000240760">
    <property type="component" value="Unassembled WGS sequence"/>
</dbReference>
<protein>
    <submittedName>
        <fullName evidence="2">Uncharacterized protein</fullName>
    </submittedName>
</protein>
<evidence type="ECO:0000313" key="2">
    <source>
        <dbReference type="EMBL" id="PTB81890.1"/>
    </source>
</evidence>
<organism evidence="2 3">
    <name type="scientific">Trichoderma longibrachiatum ATCC 18648</name>
    <dbReference type="NCBI Taxonomy" id="983965"/>
    <lineage>
        <taxon>Eukaryota</taxon>
        <taxon>Fungi</taxon>
        <taxon>Dikarya</taxon>
        <taxon>Ascomycota</taxon>
        <taxon>Pezizomycotina</taxon>
        <taxon>Sordariomycetes</taxon>
        <taxon>Hypocreomycetidae</taxon>
        <taxon>Hypocreales</taxon>
        <taxon>Hypocreaceae</taxon>
        <taxon>Trichoderma</taxon>
    </lineage>
</organism>
<accession>A0A2T4CK05</accession>
<feature type="region of interest" description="Disordered" evidence="1">
    <location>
        <begin position="111"/>
        <end position="158"/>
    </location>
</feature>
<sequence>MTATPLRPSLVFSFVSVYVHRGSITKTVPLLEPPGHTQASNHASIKQARQSSTTPFSPLLLISASCLARLAGLPSCAALLATVPRPPSCLSLFPPPSRGSRDARDACQQAFPCPVRPRSSASDSVPLPMLDGRLQDETKWQKPPLAAPPRRCIGPPRK</sequence>
<proteinExistence type="predicted"/>
<evidence type="ECO:0000313" key="3">
    <source>
        <dbReference type="Proteomes" id="UP000240760"/>
    </source>
</evidence>
<evidence type="ECO:0000256" key="1">
    <source>
        <dbReference type="SAM" id="MobiDB-lite"/>
    </source>
</evidence>
<name>A0A2T4CK05_TRILO</name>
<keyword evidence="3" id="KW-1185">Reference proteome</keyword>
<dbReference type="AlphaFoldDB" id="A0A2T4CK05"/>
<dbReference type="EMBL" id="KZ679126">
    <property type="protein sequence ID" value="PTB81890.1"/>
    <property type="molecule type" value="Genomic_DNA"/>
</dbReference>